<feature type="compositionally biased region" description="Basic and acidic residues" evidence="1">
    <location>
        <begin position="284"/>
        <end position="316"/>
    </location>
</feature>
<evidence type="ECO:0000256" key="1">
    <source>
        <dbReference type="SAM" id="MobiDB-lite"/>
    </source>
</evidence>
<dbReference type="OrthoDB" id="1162399at2759"/>
<evidence type="ECO:0000313" key="2">
    <source>
        <dbReference type="EMBL" id="KAF2238065.1"/>
    </source>
</evidence>
<dbReference type="AlphaFoldDB" id="A0A6A6HIU6"/>
<feature type="compositionally biased region" description="Low complexity" evidence="1">
    <location>
        <begin position="478"/>
        <end position="501"/>
    </location>
</feature>
<feature type="region of interest" description="Disordered" evidence="1">
    <location>
        <begin position="154"/>
        <end position="610"/>
    </location>
</feature>
<feature type="compositionally biased region" description="Low complexity" evidence="1">
    <location>
        <begin position="593"/>
        <end position="604"/>
    </location>
</feature>
<keyword evidence="3" id="KW-1185">Reference proteome</keyword>
<feature type="compositionally biased region" description="Low complexity" evidence="1">
    <location>
        <begin position="163"/>
        <end position="175"/>
    </location>
</feature>
<feature type="compositionally biased region" description="Polar residues" evidence="1">
    <location>
        <begin position="430"/>
        <end position="444"/>
    </location>
</feature>
<feature type="compositionally biased region" description="Basic and acidic residues" evidence="1">
    <location>
        <begin position="462"/>
        <end position="474"/>
    </location>
</feature>
<accession>A0A6A6HIU6</accession>
<feature type="compositionally biased region" description="Polar residues" evidence="1">
    <location>
        <begin position="514"/>
        <end position="523"/>
    </location>
</feature>
<dbReference type="EMBL" id="ML991777">
    <property type="protein sequence ID" value="KAF2238065.1"/>
    <property type="molecule type" value="Genomic_DNA"/>
</dbReference>
<sequence length="610" mass="66863">MSLSDKYHQFLSSPTTVALSDQASIIYIPTLTTITEPNTILKHLAAQEKLLKKKNEKVLSTIESDNGVCLDIETTIEFVRGGGTYLLGLDDNFLADRTVTFPMIHIVQFDTDRKIQQVRLYWDQGSLLKQLDIIGSRGRNWPIRDGKDQARLISSSAAGIPRSGTSDSTRSTSVSNGDPNGVTITTRAKSNSNAMNDPHASLSLFAPPEPDEEGPDSNIQSPSVARRMSAKPPLREYSELFGGEDEAVSTPTPAAALRERSASPSKRNAIPIKRGAGKNFTDNRLFDENDEPDPRTTIKSPERIKTDARKYNHFEFGDEEDTSSERKERPKSSHVSHWDFEDFVTPQKSQSQVRPNDQRHFGWSDDEGDTAPSVPKRPVIHQPRPDAKPHFEFCDEDTPVAQKTQAKTHALNKGLGLYDNHVTGADDTPGTRTNTDSAAATSRNGAGGPLTEAKSNINAGGRRKDFAPHWKHTDSSPAGTPTNENGPTTTASAAAAPAAPAWNGSEPPKKTTKALPTQMQSHWSHYDVSPEQVAKKPQTQQQQLMEAKGKENERVPEGARKPGRVMKQTERSWDFGDGGNGEEAAPIDRRGRGASAARAAGGERNFWDFE</sequence>
<feature type="compositionally biased region" description="Polar residues" evidence="1">
    <location>
        <begin position="346"/>
        <end position="355"/>
    </location>
</feature>
<evidence type="ECO:0008006" key="4">
    <source>
        <dbReference type="Google" id="ProtNLM"/>
    </source>
</evidence>
<gene>
    <name evidence="2" type="ORF">EV356DRAFT_479876</name>
</gene>
<dbReference type="InterPro" id="IPR032710">
    <property type="entry name" value="NTF2-like_dom_sf"/>
</dbReference>
<dbReference type="Gene3D" id="3.10.450.50">
    <property type="match status" value="1"/>
</dbReference>
<proteinExistence type="predicted"/>
<reference evidence="2" key="1">
    <citation type="journal article" date="2020" name="Stud. Mycol.">
        <title>101 Dothideomycetes genomes: a test case for predicting lifestyles and emergence of pathogens.</title>
        <authorList>
            <person name="Haridas S."/>
            <person name="Albert R."/>
            <person name="Binder M."/>
            <person name="Bloem J."/>
            <person name="Labutti K."/>
            <person name="Salamov A."/>
            <person name="Andreopoulos B."/>
            <person name="Baker S."/>
            <person name="Barry K."/>
            <person name="Bills G."/>
            <person name="Bluhm B."/>
            <person name="Cannon C."/>
            <person name="Castanera R."/>
            <person name="Culley D."/>
            <person name="Daum C."/>
            <person name="Ezra D."/>
            <person name="Gonzalez J."/>
            <person name="Henrissat B."/>
            <person name="Kuo A."/>
            <person name="Liang C."/>
            <person name="Lipzen A."/>
            <person name="Lutzoni F."/>
            <person name="Magnuson J."/>
            <person name="Mondo S."/>
            <person name="Nolan M."/>
            <person name="Ohm R."/>
            <person name="Pangilinan J."/>
            <person name="Park H.-J."/>
            <person name="Ramirez L."/>
            <person name="Alfaro M."/>
            <person name="Sun H."/>
            <person name="Tritt A."/>
            <person name="Yoshinaga Y."/>
            <person name="Zwiers L.-H."/>
            <person name="Turgeon B."/>
            <person name="Goodwin S."/>
            <person name="Spatafora J."/>
            <person name="Crous P."/>
            <person name="Grigoriev I."/>
        </authorList>
    </citation>
    <scope>NUCLEOTIDE SEQUENCE</scope>
    <source>
        <strain evidence="2">Tuck. ex Michener</strain>
    </source>
</reference>
<organism evidence="2 3">
    <name type="scientific">Viridothelium virens</name>
    <name type="common">Speckled blister lichen</name>
    <name type="synonym">Trypethelium virens</name>
    <dbReference type="NCBI Taxonomy" id="1048519"/>
    <lineage>
        <taxon>Eukaryota</taxon>
        <taxon>Fungi</taxon>
        <taxon>Dikarya</taxon>
        <taxon>Ascomycota</taxon>
        <taxon>Pezizomycotina</taxon>
        <taxon>Dothideomycetes</taxon>
        <taxon>Dothideomycetes incertae sedis</taxon>
        <taxon>Trypetheliales</taxon>
        <taxon>Trypetheliaceae</taxon>
        <taxon>Viridothelium</taxon>
    </lineage>
</organism>
<protein>
    <recommendedName>
        <fullName evidence="4">NTF2 domain-containing protein</fullName>
    </recommendedName>
</protein>
<feature type="compositionally biased region" description="Basic and acidic residues" evidence="1">
    <location>
        <begin position="547"/>
        <end position="560"/>
    </location>
</feature>
<feature type="compositionally biased region" description="Basic and acidic residues" evidence="1">
    <location>
        <begin position="383"/>
        <end position="393"/>
    </location>
</feature>
<dbReference type="SUPFAM" id="SSF54427">
    <property type="entry name" value="NTF2-like"/>
    <property type="match status" value="1"/>
</dbReference>
<dbReference type="Proteomes" id="UP000800092">
    <property type="component" value="Unassembled WGS sequence"/>
</dbReference>
<name>A0A6A6HIU6_VIRVR</name>
<feature type="compositionally biased region" description="Polar residues" evidence="1">
    <location>
        <begin position="176"/>
        <end position="195"/>
    </location>
</feature>
<feature type="compositionally biased region" description="Basic and acidic residues" evidence="1">
    <location>
        <begin position="323"/>
        <end position="340"/>
    </location>
</feature>
<evidence type="ECO:0000313" key="3">
    <source>
        <dbReference type="Proteomes" id="UP000800092"/>
    </source>
</evidence>